<dbReference type="KEGG" id="elut:CKA38_10330"/>
<proteinExistence type="predicted"/>
<organism evidence="1 2">
    <name type="scientific">Ereboglobus luteus</name>
    <dbReference type="NCBI Taxonomy" id="1796921"/>
    <lineage>
        <taxon>Bacteria</taxon>
        <taxon>Pseudomonadati</taxon>
        <taxon>Verrucomicrobiota</taxon>
        <taxon>Opitutia</taxon>
        <taxon>Opitutales</taxon>
        <taxon>Opitutaceae</taxon>
        <taxon>Ereboglobus</taxon>
    </lineage>
</organism>
<sequence>MILTALSVCAISAAPSPTPTSGTDFIAISNTAEKSVEVYNYNNTTWDASTRLWQFKPVPELGFSPDAIKAMGAGVGDLKLRNTTGFPGKAASVCAVQGGRWLAVVAHEPAGTHVKGQKLWEKIYPSAEDPNIHAVELLPNGNLAVAGTGQRRPGKGNWVRIYNTSNPAVTDDYAEAPLYAAHALLWDPAYNILWAGGTIHIEGKEWHGIFAYIIGGTKERPTITEDVSKRSIRPRGAAPNGLKWPHDLSPDFDDINKLWYADHSGVYIYNKIEKTFTPAPGDAQRFDGVNIKSAGKLPGKNGKIIVTESSNKPGPCRYTTNTVSFYDPATGDLSFTRTTPACTIYRARIWSPRYQ</sequence>
<dbReference type="Pfam" id="PF20138">
    <property type="entry name" value="DUF6528"/>
    <property type="match status" value="1"/>
</dbReference>
<accession>A0A2U8E3V6</accession>
<evidence type="ECO:0000313" key="1">
    <source>
        <dbReference type="EMBL" id="AWI09587.1"/>
    </source>
</evidence>
<evidence type="ECO:0000313" key="2">
    <source>
        <dbReference type="Proteomes" id="UP000244896"/>
    </source>
</evidence>
<protein>
    <submittedName>
        <fullName evidence="1">Uncharacterized protein</fullName>
    </submittedName>
</protein>
<dbReference type="SUPFAM" id="SSF63829">
    <property type="entry name" value="Calcium-dependent phosphotriesterase"/>
    <property type="match status" value="1"/>
</dbReference>
<dbReference type="InterPro" id="IPR045383">
    <property type="entry name" value="DUF6528"/>
</dbReference>
<dbReference type="AlphaFoldDB" id="A0A2U8E3V6"/>
<dbReference type="EMBL" id="CP023004">
    <property type="protein sequence ID" value="AWI09587.1"/>
    <property type="molecule type" value="Genomic_DNA"/>
</dbReference>
<reference evidence="1 2" key="1">
    <citation type="journal article" date="2018" name="Syst. Appl. Microbiol.">
        <title>Ereboglobus luteus gen. nov. sp. nov. from cockroach guts, and new insights into the oxygen relationship of the genera Opitutus and Didymococcus (Verrucomicrobia: Opitutaceae).</title>
        <authorList>
            <person name="Tegtmeier D."/>
            <person name="Belitz A."/>
            <person name="Radek R."/>
            <person name="Heimerl T."/>
            <person name="Brune A."/>
        </authorList>
    </citation>
    <scope>NUCLEOTIDE SEQUENCE [LARGE SCALE GENOMIC DNA]</scope>
    <source>
        <strain evidence="1 2">Ho45</strain>
    </source>
</reference>
<dbReference type="Proteomes" id="UP000244896">
    <property type="component" value="Chromosome"/>
</dbReference>
<gene>
    <name evidence="1" type="ORF">CKA38_10330</name>
</gene>
<keyword evidence="2" id="KW-1185">Reference proteome</keyword>
<name>A0A2U8E3V6_9BACT</name>